<keyword evidence="1" id="KW-0812">Transmembrane</keyword>
<dbReference type="EMBL" id="GEEE01011491">
    <property type="protein sequence ID" value="JAP51734.1"/>
    <property type="molecule type" value="Transcribed_RNA"/>
</dbReference>
<keyword evidence="1" id="KW-0472">Membrane</keyword>
<accession>A0A0V0J8Q8</accession>
<name>A0A0V0J8Q8_SCHSO</name>
<evidence type="ECO:0000256" key="1">
    <source>
        <dbReference type="SAM" id="Phobius"/>
    </source>
</evidence>
<evidence type="ECO:0000313" key="2">
    <source>
        <dbReference type="EMBL" id="JAP61503.1"/>
    </source>
</evidence>
<proteinExistence type="predicted"/>
<feature type="transmembrane region" description="Helical" evidence="1">
    <location>
        <begin position="16"/>
        <end position="34"/>
    </location>
</feature>
<reference evidence="2" key="1">
    <citation type="submission" date="2016-01" db="EMBL/GenBank/DDBJ databases">
        <title>Reference transcriptome for the parasite Schistocephalus solidus: insights into the molecular evolution of parasitism.</title>
        <authorList>
            <person name="Hebert F.O."/>
            <person name="Grambauer S."/>
            <person name="Barber I."/>
            <person name="Landry C.R."/>
            <person name="Aubin-Horth N."/>
        </authorList>
    </citation>
    <scope>NUCLEOTIDE SEQUENCE</scope>
</reference>
<dbReference type="EMBL" id="GEEE01001722">
    <property type="protein sequence ID" value="JAP61503.1"/>
    <property type="molecule type" value="Transcribed_RNA"/>
</dbReference>
<organism evidence="2">
    <name type="scientific">Schistocephalus solidus</name>
    <name type="common">Tapeworm</name>
    <dbReference type="NCBI Taxonomy" id="70667"/>
    <lineage>
        <taxon>Eukaryota</taxon>
        <taxon>Metazoa</taxon>
        <taxon>Spiralia</taxon>
        <taxon>Lophotrochozoa</taxon>
        <taxon>Platyhelminthes</taxon>
        <taxon>Cestoda</taxon>
        <taxon>Eucestoda</taxon>
        <taxon>Diphyllobothriidea</taxon>
        <taxon>Diphyllobothriidae</taxon>
        <taxon>Schistocephalus</taxon>
    </lineage>
</organism>
<gene>
    <name evidence="2" type="ORF">TR102420</name>
</gene>
<protein>
    <submittedName>
        <fullName evidence="2">Uncharacterized protein</fullName>
    </submittedName>
</protein>
<keyword evidence="1" id="KW-1133">Transmembrane helix</keyword>
<dbReference type="AlphaFoldDB" id="A0A0V0J8Q8"/>
<sequence length="101" mass="11260">MSLVLFCPLLYNVGCPLTYLSLTVSFSFSLFAYARDIRSCALAYLPVYNTVLRSQYFCGDGYPVDDCTVSASMARCVTLLMWQGLVGRVNRWCCGVKSVID</sequence>